<evidence type="ECO:0000313" key="9">
    <source>
        <dbReference type="EMBL" id="ANB61695.1"/>
    </source>
</evidence>
<name>A0A160F6V0_9BACL</name>
<dbReference type="EMBL" id="CP015438">
    <property type="protein sequence ID" value="ANB61695.1"/>
    <property type="molecule type" value="Genomic_DNA"/>
</dbReference>
<dbReference type="GO" id="GO:0016020">
    <property type="term" value="C:membrane"/>
    <property type="evidence" value="ECO:0007669"/>
    <property type="project" value="UniProtKB-SubCell"/>
</dbReference>
<evidence type="ECO:0000256" key="2">
    <source>
        <dbReference type="ARBA" id="ARBA00007998"/>
    </source>
</evidence>
<feature type="transmembrane region" description="Helical" evidence="8">
    <location>
        <begin position="12"/>
        <end position="32"/>
    </location>
</feature>
<dbReference type="AlphaFoldDB" id="A0A160F6V0"/>
<keyword evidence="10" id="KW-1185">Reference proteome</keyword>
<dbReference type="GO" id="GO:0009847">
    <property type="term" value="P:spore germination"/>
    <property type="evidence" value="ECO:0007669"/>
    <property type="project" value="InterPro"/>
</dbReference>
<evidence type="ECO:0000313" key="10">
    <source>
        <dbReference type="Proteomes" id="UP000076865"/>
    </source>
</evidence>
<keyword evidence="4" id="KW-0309">Germination</keyword>
<feature type="transmembrane region" description="Helical" evidence="8">
    <location>
        <begin position="193"/>
        <end position="210"/>
    </location>
</feature>
<feature type="transmembrane region" description="Helical" evidence="8">
    <location>
        <begin position="336"/>
        <end position="356"/>
    </location>
</feature>
<dbReference type="OrthoDB" id="2380120at2"/>
<comment type="subcellular location">
    <subcellularLocation>
        <location evidence="1">Membrane</location>
        <topology evidence="1">Multi-pass membrane protein</topology>
    </subcellularLocation>
</comment>
<dbReference type="Gene3D" id="1.20.1740.10">
    <property type="entry name" value="Amino acid/polyamine transporter I"/>
    <property type="match status" value="1"/>
</dbReference>
<evidence type="ECO:0000256" key="5">
    <source>
        <dbReference type="ARBA" id="ARBA00022692"/>
    </source>
</evidence>
<comment type="similarity">
    <text evidence="2">Belongs to the amino acid-polyamine-organocation (APC) superfamily. Spore germination protein (SGP) (TC 2.A.3.9) family.</text>
</comment>
<feature type="transmembrane region" description="Helical" evidence="8">
    <location>
        <begin position="306"/>
        <end position="324"/>
    </location>
</feature>
<feature type="transmembrane region" description="Helical" evidence="8">
    <location>
        <begin position="44"/>
        <end position="65"/>
    </location>
</feature>
<evidence type="ECO:0000256" key="1">
    <source>
        <dbReference type="ARBA" id="ARBA00004141"/>
    </source>
</evidence>
<dbReference type="InterPro" id="IPR004761">
    <property type="entry name" value="Spore_GerAB"/>
</dbReference>
<dbReference type="Proteomes" id="UP000076865">
    <property type="component" value="Chromosome"/>
</dbReference>
<reference evidence="9 10" key="1">
    <citation type="journal article" date="2006" name="Syst. Appl. Microbiol.">
        <title>Anoxybacillus amylolyticus sp. nov., a thermophilic amylase producing bacterium isolated from Mount Rittmann (Antarctica).</title>
        <authorList>
            <person name="Poli A."/>
            <person name="Esposito E."/>
            <person name="Lama L."/>
            <person name="Orlando P."/>
            <person name="Nicolaus G."/>
            <person name="de Appolonia F."/>
            <person name="Gambacorta A."/>
            <person name="Nicolaus B."/>
        </authorList>
    </citation>
    <scope>NUCLEOTIDE SEQUENCE [LARGE SCALE GENOMIC DNA]</scope>
    <source>
        <strain evidence="9 10">DSM 15939</strain>
    </source>
</reference>
<dbReference type="RefSeq" id="WP_148660368.1">
    <property type="nucleotide sequence ID" value="NZ_CP015438.1"/>
</dbReference>
<evidence type="ECO:0000256" key="7">
    <source>
        <dbReference type="ARBA" id="ARBA00023136"/>
    </source>
</evidence>
<dbReference type="KEGG" id="aamy:GFC30_1332"/>
<evidence type="ECO:0000256" key="3">
    <source>
        <dbReference type="ARBA" id="ARBA00022448"/>
    </source>
</evidence>
<dbReference type="PANTHER" id="PTHR34975:SF2">
    <property type="entry name" value="SPORE GERMINATION PROTEIN A2"/>
    <property type="match status" value="1"/>
</dbReference>
<feature type="transmembrane region" description="Helical" evidence="8">
    <location>
        <begin position="151"/>
        <end position="167"/>
    </location>
</feature>
<evidence type="ECO:0000256" key="6">
    <source>
        <dbReference type="ARBA" id="ARBA00022989"/>
    </source>
</evidence>
<sequence length="368" mass="41663">MAMTRIPQNEITIFQYVFFIVGAQIGIGILSLPADVAKGSGTDGWIAIIFGGGISMIASVIIVSIMEKHPEDTIFDLLPRYFGKWFGKLLSLLFSLYAALAATTVVFTSIHLVQAWILPQTSNYWIMILFMIPGFLAARQGVRILGRYAEIVFYMTLWMPLLIAVPLKDGHLLHLLPVIKEGWLPIIKTVKKTILSFLGFELAFLLYPYVKEKQLAKKGIIIANGISMVAFVFVTLVGFVFYSPDEITQYVWPTLSLLKTIEFPFMERFEIIFLAAYLFVLSTTGIPYIFTAVFGIAHVLEQSDHVRVLVIGVGLYIIVAFLYTPTFDHLQTFSEWWGKIGMVVGYFFPVGLWLYMKILQWLRRGKPA</sequence>
<proteinExistence type="inferred from homology"/>
<dbReference type="PATRIC" id="fig|294699.3.peg.1350"/>
<keyword evidence="5 8" id="KW-0812">Transmembrane</keyword>
<organism evidence="9 10">
    <name type="scientific">Anoxybacteroides amylolyticum</name>
    <dbReference type="NCBI Taxonomy" id="294699"/>
    <lineage>
        <taxon>Bacteria</taxon>
        <taxon>Bacillati</taxon>
        <taxon>Bacillota</taxon>
        <taxon>Bacilli</taxon>
        <taxon>Bacillales</taxon>
        <taxon>Anoxybacillaceae</taxon>
        <taxon>Anoxybacteroides</taxon>
    </lineage>
</organism>
<evidence type="ECO:0000256" key="8">
    <source>
        <dbReference type="SAM" id="Phobius"/>
    </source>
</evidence>
<dbReference type="PANTHER" id="PTHR34975">
    <property type="entry name" value="SPORE GERMINATION PROTEIN A2"/>
    <property type="match status" value="1"/>
</dbReference>
<keyword evidence="3" id="KW-0813">Transport</keyword>
<feature type="transmembrane region" description="Helical" evidence="8">
    <location>
        <begin position="222"/>
        <end position="242"/>
    </location>
</feature>
<dbReference type="Pfam" id="PF03845">
    <property type="entry name" value="Spore_permease"/>
    <property type="match status" value="1"/>
</dbReference>
<keyword evidence="6 8" id="KW-1133">Transmembrane helix</keyword>
<feature type="transmembrane region" description="Helical" evidence="8">
    <location>
        <begin position="85"/>
        <end position="110"/>
    </location>
</feature>
<accession>A0A160F6V0</accession>
<dbReference type="NCBIfam" id="TIGR00912">
    <property type="entry name" value="2A0309"/>
    <property type="match status" value="1"/>
</dbReference>
<feature type="transmembrane region" description="Helical" evidence="8">
    <location>
        <begin position="122"/>
        <end position="139"/>
    </location>
</feature>
<gene>
    <name evidence="9" type="ORF">GFC30_1332</name>
</gene>
<protein>
    <submittedName>
        <fullName evidence="9">Spore germination family protein</fullName>
    </submittedName>
</protein>
<evidence type="ECO:0000256" key="4">
    <source>
        <dbReference type="ARBA" id="ARBA00022544"/>
    </source>
</evidence>
<keyword evidence="7 8" id="KW-0472">Membrane</keyword>
<feature type="transmembrane region" description="Helical" evidence="8">
    <location>
        <begin position="271"/>
        <end position="294"/>
    </location>
</feature>